<dbReference type="Gene3D" id="3.90.75.20">
    <property type="match status" value="1"/>
</dbReference>
<accession>A0A0F8YCL4</accession>
<organism evidence="2">
    <name type="scientific">marine sediment metagenome</name>
    <dbReference type="NCBI Taxonomy" id="412755"/>
    <lineage>
        <taxon>unclassified sequences</taxon>
        <taxon>metagenomes</taxon>
        <taxon>ecological metagenomes</taxon>
    </lineage>
</organism>
<evidence type="ECO:0000313" key="2">
    <source>
        <dbReference type="EMBL" id="KKK79207.1"/>
    </source>
</evidence>
<gene>
    <name evidence="2" type="ORF">LCGC14_2835830</name>
</gene>
<dbReference type="EMBL" id="LAZR01054135">
    <property type="protein sequence ID" value="KKK79207.1"/>
    <property type="molecule type" value="Genomic_DNA"/>
</dbReference>
<name>A0A0F8YCL4_9ZZZZ</name>
<comment type="caution">
    <text evidence="2">The sequence shown here is derived from an EMBL/GenBank/DDBJ whole genome shotgun (WGS) entry which is preliminary data.</text>
</comment>
<evidence type="ECO:0000259" key="1">
    <source>
        <dbReference type="Pfam" id="PF13392"/>
    </source>
</evidence>
<sequence length="160" mass="19041">MDRKEYRRQYRIQHREHELALQRERRHKESVPCPNCGKPKKPASKLCRPCGYLASRGQRSPHWKGGRLKHSGGYIIVYKPEHPRASKQGYVLEHIFIWEQAHNKPVSKGWEVHHYNGIKDDNRPCNLFAKTKKEHRLIIPELQKRIQQLEASLNNQYHLL</sequence>
<dbReference type="SUPFAM" id="SSF54060">
    <property type="entry name" value="His-Me finger endonucleases"/>
    <property type="match status" value="1"/>
</dbReference>
<proteinExistence type="predicted"/>
<feature type="domain" description="HNH nuclease" evidence="1">
    <location>
        <begin position="94"/>
        <end position="136"/>
    </location>
</feature>
<dbReference type="AlphaFoldDB" id="A0A0F8YCL4"/>
<reference evidence="2" key="1">
    <citation type="journal article" date="2015" name="Nature">
        <title>Complex archaea that bridge the gap between prokaryotes and eukaryotes.</title>
        <authorList>
            <person name="Spang A."/>
            <person name="Saw J.H."/>
            <person name="Jorgensen S.L."/>
            <person name="Zaremba-Niedzwiedzka K."/>
            <person name="Martijn J."/>
            <person name="Lind A.E."/>
            <person name="van Eijk R."/>
            <person name="Schleper C."/>
            <person name="Guy L."/>
            <person name="Ettema T.J."/>
        </authorList>
    </citation>
    <scope>NUCLEOTIDE SEQUENCE</scope>
</reference>
<dbReference type="InterPro" id="IPR044925">
    <property type="entry name" value="His-Me_finger_sf"/>
</dbReference>
<protein>
    <recommendedName>
        <fullName evidence="1">HNH nuclease domain-containing protein</fullName>
    </recommendedName>
</protein>
<dbReference type="Pfam" id="PF13392">
    <property type="entry name" value="HNH_3"/>
    <property type="match status" value="1"/>
</dbReference>
<dbReference type="InterPro" id="IPR003615">
    <property type="entry name" value="HNH_nuc"/>
</dbReference>